<comment type="caution">
    <text evidence="2">The sequence shown here is derived from an EMBL/GenBank/DDBJ whole genome shotgun (WGS) entry which is preliminary data.</text>
</comment>
<dbReference type="EMBL" id="CAJNOV010002315">
    <property type="protein sequence ID" value="CAF1099509.1"/>
    <property type="molecule type" value="Genomic_DNA"/>
</dbReference>
<evidence type="ECO:0000256" key="1">
    <source>
        <dbReference type="SAM" id="MobiDB-lite"/>
    </source>
</evidence>
<organism evidence="2 5">
    <name type="scientific">Rotaria magnacalcarata</name>
    <dbReference type="NCBI Taxonomy" id="392030"/>
    <lineage>
        <taxon>Eukaryota</taxon>
        <taxon>Metazoa</taxon>
        <taxon>Spiralia</taxon>
        <taxon>Gnathifera</taxon>
        <taxon>Rotifera</taxon>
        <taxon>Eurotatoria</taxon>
        <taxon>Bdelloidea</taxon>
        <taxon>Philodinida</taxon>
        <taxon>Philodinidae</taxon>
        <taxon>Rotaria</taxon>
    </lineage>
</organism>
<reference evidence="2" key="1">
    <citation type="submission" date="2021-02" db="EMBL/GenBank/DDBJ databases">
        <authorList>
            <person name="Nowell W R."/>
        </authorList>
    </citation>
    <scope>NUCLEOTIDE SEQUENCE</scope>
</reference>
<protein>
    <submittedName>
        <fullName evidence="2">Uncharacterized protein</fullName>
    </submittedName>
</protein>
<accession>A0A814P245</accession>
<evidence type="ECO:0000313" key="2">
    <source>
        <dbReference type="EMBL" id="CAF1099509.1"/>
    </source>
</evidence>
<dbReference type="Proteomes" id="UP000663855">
    <property type="component" value="Unassembled WGS sequence"/>
</dbReference>
<gene>
    <name evidence="4" type="ORF">BYL167_LOCUS60488</name>
    <name evidence="2" type="ORF">CJN711_LOCUS7083</name>
    <name evidence="3" type="ORF">MBJ925_LOCUS36385</name>
</gene>
<feature type="region of interest" description="Disordered" evidence="1">
    <location>
        <begin position="123"/>
        <end position="146"/>
    </location>
</feature>
<dbReference type="Proteomes" id="UP000681967">
    <property type="component" value="Unassembled WGS sequence"/>
</dbReference>
<evidence type="ECO:0000313" key="5">
    <source>
        <dbReference type="Proteomes" id="UP000663855"/>
    </source>
</evidence>
<dbReference type="AlphaFoldDB" id="A0A814P245"/>
<name>A0A814P245_9BILA</name>
<sequence>MPSPLLPICLSSTQNCSISIIENIIRLDENYETQPTNGSLKQNKDKMHVTRFRSNQCRSALAYHPSQIETIELLSINHTSKFETLSPATIRIERIHKEKKQSKSGSVAPLELISKEITNETKELPEKSTKSDVVVKRISKDKSTKPVEKEKLSEQYCTGLILCFFK</sequence>
<dbReference type="EMBL" id="CAJNRE010020070">
    <property type="protein sequence ID" value="CAF2221148.1"/>
    <property type="molecule type" value="Genomic_DNA"/>
</dbReference>
<evidence type="ECO:0000313" key="3">
    <source>
        <dbReference type="EMBL" id="CAF2221148.1"/>
    </source>
</evidence>
<proteinExistence type="predicted"/>
<dbReference type="Proteomes" id="UP000663824">
    <property type="component" value="Unassembled WGS sequence"/>
</dbReference>
<evidence type="ECO:0000313" key="4">
    <source>
        <dbReference type="EMBL" id="CAF5070187.1"/>
    </source>
</evidence>
<dbReference type="EMBL" id="CAJOBH010230641">
    <property type="protein sequence ID" value="CAF5070187.1"/>
    <property type="molecule type" value="Genomic_DNA"/>
</dbReference>